<accession>A0A504J972</accession>
<organism evidence="3 4">
    <name type="scientific">Aquimarina algicola</name>
    <dbReference type="NCBI Taxonomy" id="2589995"/>
    <lineage>
        <taxon>Bacteria</taxon>
        <taxon>Pseudomonadati</taxon>
        <taxon>Bacteroidota</taxon>
        <taxon>Flavobacteriia</taxon>
        <taxon>Flavobacteriales</taxon>
        <taxon>Flavobacteriaceae</taxon>
        <taxon>Aquimarina</taxon>
    </lineage>
</organism>
<keyword evidence="4" id="KW-1185">Reference proteome</keyword>
<comment type="caution">
    <text evidence="3">The sequence shown here is derived from an EMBL/GenBank/DDBJ whole genome shotgun (WGS) entry which is preliminary data.</text>
</comment>
<protein>
    <submittedName>
        <fullName evidence="3">Uncharacterized protein</fullName>
    </submittedName>
</protein>
<keyword evidence="2" id="KW-1133">Transmembrane helix</keyword>
<dbReference type="RefSeq" id="WP_140592069.1">
    <property type="nucleotide sequence ID" value="NZ_VFWZ01000002.1"/>
</dbReference>
<evidence type="ECO:0000313" key="3">
    <source>
        <dbReference type="EMBL" id="TPN87427.1"/>
    </source>
</evidence>
<gene>
    <name evidence="3" type="ORF">FHK87_07545</name>
</gene>
<feature type="region of interest" description="Disordered" evidence="1">
    <location>
        <begin position="1"/>
        <end position="39"/>
    </location>
</feature>
<name>A0A504J972_9FLAO</name>
<feature type="transmembrane region" description="Helical" evidence="2">
    <location>
        <begin position="703"/>
        <end position="723"/>
    </location>
</feature>
<proteinExistence type="predicted"/>
<dbReference type="EMBL" id="VFWZ01000002">
    <property type="protein sequence ID" value="TPN87427.1"/>
    <property type="molecule type" value="Genomic_DNA"/>
</dbReference>
<reference evidence="3 4" key="1">
    <citation type="submission" date="2019-06" db="EMBL/GenBank/DDBJ databases">
        <authorList>
            <person name="Meng X."/>
        </authorList>
    </citation>
    <scope>NUCLEOTIDE SEQUENCE [LARGE SCALE GENOMIC DNA]</scope>
    <source>
        <strain evidence="3 4">M625</strain>
    </source>
</reference>
<dbReference type="OrthoDB" id="719419at2"/>
<feature type="compositionally biased region" description="Basic and acidic residues" evidence="1">
    <location>
        <begin position="1"/>
        <end position="20"/>
    </location>
</feature>
<feature type="compositionally biased region" description="Polar residues" evidence="1">
    <location>
        <begin position="21"/>
        <end position="30"/>
    </location>
</feature>
<dbReference type="Proteomes" id="UP000315540">
    <property type="component" value="Unassembled WGS sequence"/>
</dbReference>
<evidence type="ECO:0000256" key="2">
    <source>
        <dbReference type="SAM" id="Phobius"/>
    </source>
</evidence>
<evidence type="ECO:0000313" key="4">
    <source>
        <dbReference type="Proteomes" id="UP000315540"/>
    </source>
</evidence>
<evidence type="ECO:0000256" key="1">
    <source>
        <dbReference type="SAM" id="MobiDB-lite"/>
    </source>
</evidence>
<sequence>MSDETNEKDPKKNRGDRQKENGGTSNTSTIKRSKGSYQKEIVVDEKDNQNLNIKRRERGEYYFFEIPVNKEVHFHLKVIKASNMKATQENVYWVAQTNKNFKSQKWLSWTGANNKYDLHELLMNLNEGTIYGKKLLEDGSLNPKYVEYTEKNTNGVKKNYLPTNPYKSKSEKRELNDGVYFGNVTYHTDTLGEGIWLEGINYLPEFESQGAFIIAVGEPQILSFYVAKRVRKESDVDAIGIIDCDTEHVEKELIYGDILDLHLRLHNIINYTASIEVFCDDEPMDEYNKVIPLSQYQDIENPSTDYNLDIIDELLVDIRWANKSDHDEADDFEDSLQEYKMVLTLTPIKRKGKHTEEDTRPTITREVTFTVNYKGDFSLEEQEHQYVEQVVKVKQPPLVTQSYETCRYTELTISMAGYENPIILLQEQDNGSLIDNKTPYYEFVAGNNENKKEIIIDISSGNGSFTGVDSCENEISHKENKDHPEYPNNVFNTSSVQLYDYDKNYEDNIWGKFKEFLNTKNNIFGNVQPYSDEERAADQLKFTVAYPYNSYSEGTFLARYLTLQLSSFPIDISVQSCRYVRTPKFVIHPDVVWAMHFNYGVDEEDILYYNDTKVPLVTGYADYMSYLAAGLEWVNNKVKPFVEQYMIGDNEERKKGWDKVQEIIDEFVKESITKVALGFHARIDKERLINYSEMQPYKAVLNYYIFQMVLFSIAIDVLLIYLTRGKVAPGMQKAARVAGKFKKLKKRAEKFGEDYNLTFHMPKVSCNFGFHREQSTEKLGEVTRIIQYTLRADPLIAISSEYEFAPERLPKELKKFKVTALAEGIISFDINIQYDVLEGTFTLNNTAVHQEGGGGNVLKDGDIIQLEGKIALTLEGEAKVEGKWQKRVFKLFPIKVHTKAEGKVNLHSAAGITRRFGIDANKGPFLEDTLFFDGITGEYFQKVTVAINSRKRVDTNPTNKTTSIPKFGYGTASLGRMYIFEIFNPHKPEKYYKQK</sequence>
<keyword evidence="2" id="KW-0472">Membrane</keyword>
<dbReference type="AlphaFoldDB" id="A0A504J972"/>
<keyword evidence="2" id="KW-0812">Transmembrane</keyword>